<dbReference type="EnsemblProtists" id="PYU1_T011556">
    <property type="protein sequence ID" value="PYU1_T011556"/>
    <property type="gene ID" value="PYU1_G011530"/>
</dbReference>
<evidence type="ECO:0000256" key="5">
    <source>
        <dbReference type="ARBA" id="ARBA00022989"/>
    </source>
</evidence>
<comment type="caution">
    <text evidence="7">Lacks conserved residue(s) required for the propagation of feature annotation.</text>
</comment>
<feature type="compositionally biased region" description="Polar residues" evidence="8">
    <location>
        <begin position="60"/>
        <end position="69"/>
    </location>
</feature>
<feature type="transmembrane region" description="Helical" evidence="7">
    <location>
        <begin position="168"/>
        <end position="192"/>
    </location>
</feature>
<dbReference type="PANTHER" id="PTHR42865:SF7">
    <property type="entry name" value="PROTON_GLUTAMATE-ASPARTATE SYMPORTER"/>
    <property type="match status" value="1"/>
</dbReference>
<evidence type="ECO:0000256" key="6">
    <source>
        <dbReference type="ARBA" id="ARBA00023136"/>
    </source>
</evidence>
<organism evidence="9 10">
    <name type="scientific">Globisporangium ultimum (strain ATCC 200006 / CBS 805.95 / DAOM BR144)</name>
    <name type="common">Pythium ultimum</name>
    <dbReference type="NCBI Taxonomy" id="431595"/>
    <lineage>
        <taxon>Eukaryota</taxon>
        <taxon>Sar</taxon>
        <taxon>Stramenopiles</taxon>
        <taxon>Oomycota</taxon>
        <taxon>Peronosporomycetes</taxon>
        <taxon>Pythiales</taxon>
        <taxon>Pythiaceae</taxon>
        <taxon>Globisporangium</taxon>
    </lineage>
</organism>
<dbReference type="Pfam" id="PF00375">
    <property type="entry name" value="SDF"/>
    <property type="match status" value="1"/>
</dbReference>
<dbReference type="Proteomes" id="UP000019132">
    <property type="component" value="Unassembled WGS sequence"/>
</dbReference>
<keyword evidence="7" id="KW-0769">Symport</keyword>
<feature type="transmembrane region" description="Helical" evidence="7">
    <location>
        <begin position="204"/>
        <end position="230"/>
    </location>
</feature>
<feature type="transmembrane region" description="Helical" evidence="7">
    <location>
        <begin position="128"/>
        <end position="148"/>
    </location>
</feature>
<feature type="region of interest" description="Disordered" evidence="8">
    <location>
        <begin position="18"/>
        <end position="101"/>
    </location>
</feature>
<reference evidence="9" key="3">
    <citation type="submission" date="2015-02" db="UniProtKB">
        <authorList>
            <consortium name="EnsemblProtists"/>
        </authorList>
    </citation>
    <scope>IDENTIFICATION</scope>
    <source>
        <strain evidence="9">DAOM BR144</strain>
    </source>
</reference>
<dbReference type="AlphaFoldDB" id="K3X2V7"/>
<evidence type="ECO:0000256" key="8">
    <source>
        <dbReference type="SAM" id="MobiDB-lite"/>
    </source>
</evidence>
<evidence type="ECO:0000313" key="9">
    <source>
        <dbReference type="EnsemblProtists" id="PYU1_T011556"/>
    </source>
</evidence>
<dbReference type="InterPro" id="IPR036458">
    <property type="entry name" value="Na:dicarbo_symporter_sf"/>
</dbReference>
<evidence type="ECO:0000256" key="2">
    <source>
        <dbReference type="ARBA" id="ARBA00022448"/>
    </source>
</evidence>
<comment type="subcellular location">
    <subcellularLocation>
        <location evidence="1">Cell membrane</location>
        <topology evidence="1">Multi-pass membrane protein</topology>
    </subcellularLocation>
    <subcellularLocation>
        <location evidence="7">Membrane</location>
        <topology evidence="7">Multi-pass membrane protein</topology>
    </subcellularLocation>
</comment>
<reference evidence="10" key="2">
    <citation type="submission" date="2010-04" db="EMBL/GenBank/DDBJ databases">
        <authorList>
            <person name="Buell R."/>
            <person name="Hamilton J."/>
            <person name="Hostetler J."/>
        </authorList>
    </citation>
    <scope>NUCLEOTIDE SEQUENCE [LARGE SCALE GENOMIC DNA]</scope>
    <source>
        <strain evidence="10">DAOM:BR144</strain>
    </source>
</reference>
<sequence length="297" mass="31464">MQKSADGFILYNLNMDDGNSSQSSLPSAPSPYSLGPPGSATRLAPRNNMRPPPPPHTAVLRTNFTTNANGGRGSLGNRNDFSGSPDAGFQDIRTPHLNGNNGARGAGGVTQQFIEAVAPEQQKATASMINMAAILLCIVVGLVIGTVLNHYEVDEAVTDWIKTPGDLYIRAIQCIVVPLVFVNLAVSVADLIHIGKGQAIGIRVALFFFCTIIIGIAEGIGMGFLARVVYNLDEAKIKESSVAIFGIQCRNNKYLEMQASGLVTCSADTMNATSQFIADDVNNAFVRTTVTLDSSAS</sequence>
<dbReference type="GO" id="GO:0005886">
    <property type="term" value="C:plasma membrane"/>
    <property type="evidence" value="ECO:0007669"/>
    <property type="project" value="UniProtKB-SubCell"/>
</dbReference>
<keyword evidence="10" id="KW-1185">Reference proteome</keyword>
<dbReference type="SUPFAM" id="SSF118215">
    <property type="entry name" value="Proton glutamate symport protein"/>
    <property type="match status" value="1"/>
</dbReference>
<dbReference type="GO" id="GO:0015293">
    <property type="term" value="F:symporter activity"/>
    <property type="evidence" value="ECO:0007669"/>
    <property type="project" value="UniProtKB-UniRule"/>
</dbReference>
<keyword evidence="3" id="KW-1003">Cell membrane</keyword>
<evidence type="ECO:0000256" key="7">
    <source>
        <dbReference type="RuleBase" id="RU361216"/>
    </source>
</evidence>
<evidence type="ECO:0000256" key="3">
    <source>
        <dbReference type="ARBA" id="ARBA00022475"/>
    </source>
</evidence>
<comment type="similarity">
    <text evidence="7">Belongs to the dicarboxylate/amino acid:cation symporter (DAACS) (TC 2.A.23) family.</text>
</comment>
<name>K3X2V7_GLOUD</name>
<proteinExistence type="inferred from homology"/>
<keyword evidence="6 7" id="KW-0472">Membrane</keyword>
<accession>K3X2V7</accession>
<dbReference type="PANTHER" id="PTHR42865">
    <property type="entry name" value="PROTON/GLUTAMATE-ASPARTATE SYMPORTER"/>
    <property type="match status" value="1"/>
</dbReference>
<dbReference type="eggNOG" id="KOG3787">
    <property type="taxonomic scope" value="Eukaryota"/>
</dbReference>
<dbReference type="VEuPathDB" id="FungiDB:PYU1_G011530"/>
<feature type="compositionally biased region" description="Low complexity" evidence="8">
    <location>
        <begin position="20"/>
        <end position="49"/>
    </location>
</feature>
<dbReference type="InParanoid" id="K3X2V7"/>
<dbReference type="HOGENOM" id="CLU_938769_0_0_1"/>
<keyword evidence="4 7" id="KW-0812">Transmembrane</keyword>
<evidence type="ECO:0000256" key="4">
    <source>
        <dbReference type="ARBA" id="ARBA00022692"/>
    </source>
</evidence>
<evidence type="ECO:0000256" key="1">
    <source>
        <dbReference type="ARBA" id="ARBA00004651"/>
    </source>
</evidence>
<keyword evidence="2 7" id="KW-0813">Transport</keyword>
<evidence type="ECO:0000313" key="10">
    <source>
        <dbReference type="Proteomes" id="UP000019132"/>
    </source>
</evidence>
<dbReference type="EMBL" id="GL376571">
    <property type="status" value="NOT_ANNOTATED_CDS"/>
    <property type="molecule type" value="Genomic_DNA"/>
</dbReference>
<protein>
    <recommendedName>
        <fullName evidence="7">Amino acid transporter</fullName>
    </recommendedName>
</protein>
<dbReference type="STRING" id="431595.K3X2V7"/>
<dbReference type="Gene3D" id="1.10.3860.10">
    <property type="entry name" value="Sodium:dicarboxylate symporter"/>
    <property type="match status" value="1"/>
</dbReference>
<reference evidence="10" key="1">
    <citation type="journal article" date="2010" name="Genome Biol.">
        <title>Genome sequence of the necrotrophic plant pathogen Pythium ultimum reveals original pathogenicity mechanisms and effector repertoire.</title>
        <authorList>
            <person name="Levesque C.A."/>
            <person name="Brouwer H."/>
            <person name="Cano L."/>
            <person name="Hamilton J.P."/>
            <person name="Holt C."/>
            <person name="Huitema E."/>
            <person name="Raffaele S."/>
            <person name="Robideau G.P."/>
            <person name="Thines M."/>
            <person name="Win J."/>
            <person name="Zerillo M.M."/>
            <person name="Beakes G.W."/>
            <person name="Boore J.L."/>
            <person name="Busam D."/>
            <person name="Dumas B."/>
            <person name="Ferriera S."/>
            <person name="Fuerstenberg S.I."/>
            <person name="Gachon C.M."/>
            <person name="Gaulin E."/>
            <person name="Govers F."/>
            <person name="Grenville-Briggs L."/>
            <person name="Horner N."/>
            <person name="Hostetler J."/>
            <person name="Jiang R.H."/>
            <person name="Johnson J."/>
            <person name="Krajaejun T."/>
            <person name="Lin H."/>
            <person name="Meijer H.J."/>
            <person name="Moore B."/>
            <person name="Morris P."/>
            <person name="Phuntmart V."/>
            <person name="Puiu D."/>
            <person name="Shetty J."/>
            <person name="Stajich J.E."/>
            <person name="Tripathy S."/>
            <person name="Wawra S."/>
            <person name="van West P."/>
            <person name="Whitty B.R."/>
            <person name="Coutinho P.M."/>
            <person name="Henrissat B."/>
            <person name="Martin F."/>
            <person name="Thomas P.D."/>
            <person name="Tyler B.M."/>
            <person name="De Vries R.P."/>
            <person name="Kamoun S."/>
            <person name="Yandell M."/>
            <person name="Tisserat N."/>
            <person name="Buell C.R."/>
        </authorList>
    </citation>
    <scope>NUCLEOTIDE SEQUENCE</scope>
    <source>
        <strain evidence="10">DAOM:BR144</strain>
    </source>
</reference>
<dbReference type="PRINTS" id="PR00173">
    <property type="entry name" value="EDTRNSPORT"/>
</dbReference>
<keyword evidence="5 7" id="KW-1133">Transmembrane helix</keyword>
<dbReference type="InterPro" id="IPR001991">
    <property type="entry name" value="Na-dicarboxylate_symporter"/>
</dbReference>